<dbReference type="AlphaFoldDB" id="A0A176RUP2"/>
<protein>
    <submittedName>
        <fullName evidence="1">Uncharacterized protein</fullName>
    </submittedName>
</protein>
<reference evidence="1 2" key="1">
    <citation type="submission" date="2016-05" db="EMBL/GenBank/DDBJ databases">
        <title>Single-cell genome of chain-forming Candidatus Thiomargarita nelsonii and comparison to other large sulfur-oxidizing bacteria.</title>
        <authorList>
            <person name="Winkel M."/>
            <person name="Salman V."/>
            <person name="Woyke T."/>
            <person name="Schulz-Vogt H."/>
            <person name="Richter M."/>
            <person name="Flood B."/>
            <person name="Bailey J."/>
            <person name="Amann R."/>
            <person name="Mussmann M."/>
        </authorList>
    </citation>
    <scope>NUCLEOTIDE SEQUENCE [LARGE SCALE GENOMIC DNA]</scope>
    <source>
        <strain evidence="1 2">THI036</strain>
    </source>
</reference>
<sequence length="129" mass="14654">MAKYAERLVAETREQKLEPKVVIKLTRYQVEQVKKITNALGLAYGVTINSAIKYAIYYANNIASTPVNQLKEFPTTQGKSTDSIKLEITPETWLKLEQAGMEKYWLECAIAGIQLFYEKLMDNSQSVVT</sequence>
<organism evidence="1 2">
    <name type="scientific">Candidatus Thiomargarita nelsonii</name>
    <dbReference type="NCBI Taxonomy" id="1003181"/>
    <lineage>
        <taxon>Bacteria</taxon>
        <taxon>Pseudomonadati</taxon>
        <taxon>Pseudomonadota</taxon>
        <taxon>Gammaproteobacteria</taxon>
        <taxon>Thiotrichales</taxon>
        <taxon>Thiotrichaceae</taxon>
        <taxon>Thiomargarita</taxon>
    </lineage>
</organism>
<accession>A0A176RUP2</accession>
<comment type="caution">
    <text evidence="1">The sequence shown here is derived from an EMBL/GenBank/DDBJ whole genome shotgun (WGS) entry which is preliminary data.</text>
</comment>
<dbReference type="EMBL" id="LUTY01002792">
    <property type="protein sequence ID" value="OAD19464.1"/>
    <property type="molecule type" value="Genomic_DNA"/>
</dbReference>
<gene>
    <name evidence="1" type="ORF">THIOM_004898</name>
</gene>
<name>A0A176RUP2_9GAMM</name>
<proteinExistence type="predicted"/>
<dbReference type="Proteomes" id="UP000076962">
    <property type="component" value="Unassembled WGS sequence"/>
</dbReference>
<keyword evidence="2" id="KW-1185">Reference proteome</keyword>
<evidence type="ECO:0000313" key="1">
    <source>
        <dbReference type="EMBL" id="OAD19464.1"/>
    </source>
</evidence>
<evidence type="ECO:0000313" key="2">
    <source>
        <dbReference type="Proteomes" id="UP000076962"/>
    </source>
</evidence>